<dbReference type="PANTHER" id="PTHR43477:SF1">
    <property type="entry name" value="DIHYDROANTICAPSIN 7-DEHYDROGENASE"/>
    <property type="match status" value="1"/>
</dbReference>
<keyword evidence="2" id="KW-0560">Oxidoreductase</keyword>
<dbReference type="PRINTS" id="PR00081">
    <property type="entry name" value="GDHRDH"/>
</dbReference>
<evidence type="ECO:0000256" key="1">
    <source>
        <dbReference type="ARBA" id="ARBA00006484"/>
    </source>
</evidence>
<dbReference type="AlphaFoldDB" id="A0A0B2ALW9"/>
<dbReference type="PANTHER" id="PTHR43477">
    <property type="entry name" value="DIHYDROANTICAPSIN 7-DEHYDROGENASE"/>
    <property type="match status" value="1"/>
</dbReference>
<dbReference type="RefSeq" id="WP_043123696.1">
    <property type="nucleotide sequence ID" value="NZ_JTDL01000111.1"/>
</dbReference>
<dbReference type="GO" id="GO:0016491">
    <property type="term" value="F:oxidoreductase activity"/>
    <property type="evidence" value="ECO:0007669"/>
    <property type="project" value="UniProtKB-KW"/>
</dbReference>
<evidence type="ECO:0000313" key="3">
    <source>
        <dbReference type="EMBL" id="KHL02849.1"/>
    </source>
</evidence>
<dbReference type="STRING" id="1338436.LK10_11315"/>
<dbReference type="EMBL" id="JTDL01000111">
    <property type="protein sequence ID" value="KHL02849.1"/>
    <property type="molecule type" value="Genomic_DNA"/>
</dbReference>
<dbReference type="InterPro" id="IPR051122">
    <property type="entry name" value="SDR_DHRS6-like"/>
</dbReference>
<dbReference type="InterPro" id="IPR036291">
    <property type="entry name" value="NAD(P)-bd_dom_sf"/>
</dbReference>
<dbReference type="Gene3D" id="3.40.50.720">
    <property type="entry name" value="NAD(P)-binding Rossmann-like Domain"/>
    <property type="match status" value="1"/>
</dbReference>
<organism evidence="3 4">
    <name type="scientific">Sinomonas humi</name>
    <dbReference type="NCBI Taxonomy" id="1338436"/>
    <lineage>
        <taxon>Bacteria</taxon>
        <taxon>Bacillati</taxon>
        <taxon>Actinomycetota</taxon>
        <taxon>Actinomycetes</taxon>
        <taxon>Micrococcales</taxon>
        <taxon>Micrococcaceae</taxon>
        <taxon>Sinomonas</taxon>
    </lineage>
</organism>
<dbReference type="NCBIfam" id="NF005754">
    <property type="entry name" value="PRK07578.1"/>
    <property type="match status" value="1"/>
</dbReference>
<accession>A0A0B2ALW9</accession>
<dbReference type="OrthoDB" id="9787486at2"/>
<dbReference type="Pfam" id="PF13561">
    <property type="entry name" value="adh_short_C2"/>
    <property type="match status" value="1"/>
</dbReference>
<name>A0A0B2ALW9_9MICC</name>
<protein>
    <submittedName>
        <fullName evidence="3">Short-chain dehydrogenase</fullName>
    </submittedName>
</protein>
<comment type="caution">
    <text evidence="3">The sequence shown here is derived from an EMBL/GenBank/DDBJ whole genome shotgun (WGS) entry which is preliminary data.</text>
</comment>
<dbReference type="SUPFAM" id="SSF51735">
    <property type="entry name" value="NAD(P)-binding Rossmann-fold domains"/>
    <property type="match status" value="1"/>
</dbReference>
<sequence length="198" mass="20495">MRVLIVGGTGTIGTATVDAFEEIGDEVISVSRSTSPGVDITAPESMPAFFDSVGTIHALVSITGKVPYVDTAKATPEDFSSGFANKLGGQINLVLAGIPHIAERGSFTLTTGILAQHSVPGSVIAGTVNGGIEAFVKTAALELPLGIRINAVSPTIIEQPNGHSALFRGFHSVTPEEAAQAYVRSAHGIETGQVFRVW</sequence>
<dbReference type="InterPro" id="IPR002347">
    <property type="entry name" value="SDR_fam"/>
</dbReference>
<reference evidence="3 4" key="1">
    <citation type="submission" date="2014-09" db="EMBL/GenBank/DDBJ databases">
        <title>Genome sequence of Sinomonas sp. MUSC 117.</title>
        <authorList>
            <person name="Lee L.-H."/>
        </authorList>
    </citation>
    <scope>NUCLEOTIDE SEQUENCE [LARGE SCALE GENOMIC DNA]</scope>
    <source>
        <strain evidence="3 4">MUSC 117</strain>
    </source>
</reference>
<comment type="similarity">
    <text evidence="1">Belongs to the short-chain dehydrogenases/reductases (SDR) family.</text>
</comment>
<evidence type="ECO:0000256" key="2">
    <source>
        <dbReference type="ARBA" id="ARBA00023002"/>
    </source>
</evidence>
<dbReference type="Proteomes" id="UP000030982">
    <property type="component" value="Unassembled WGS sequence"/>
</dbReference>
<keyword evidence="4" id="KW-1185">Reference proteome</keyword>
<proteinExistence type="inferred from homology"/>
<dbReference type="CDD" id="cd11731">
    <property type="entry name" value="Lin1944_like_SDR_c"/>
    <property type="match status" value="1"/>
</dbReference>
<evidence type="ECO:0000313" key="4">
    <source>
        <dbReference type="Proteomes" id="UP000030982"/>
    </source>
</evidence>
<gene>
    <name evidence="3" type="ORF">LK10_11315</name>
</gene>